<name>J9CNM4_9ZZZZ</name>
<keyword evidence="1" id="KW-0472">Membrane</keyword>
<proteinExistence type="predicted"/>
<accession>J9CNM4</accession>
<evidence type="ECO:0000313" key="2">
    <source>
        <dbReference type="EMBL" id="EJX01716.1"/>
    </source>
</evidence>
<organism evidence="2">
    <name type="scientific">gut metagenome</name>
    <dbReference type="NCBI Taxonomy" id="749906"/>
    <lineage>
        <taxon>unclassified sequences</taxon>
        <taxon>metagenomes</taxon>
        <taxon>organismal metagenomes</taxon>
    </lineage>
</organism>
<keyword evidence="1" id="KW-0812">Transmembrane</keyword>
<protein>
    <submittedName>
        <fullName evidence="2">Membrane protein</fullName>
    </submittedName>
</protein>
<sequence length="83" mass="9621">MLTYSIHLNADFLPFSVIFRCYCSCSLCSGTWNSVFTCKAVAHITSLTIRSHLAPGFFYYFLKIHVPTLLLYFFYFFTSSMAF</sequence>
<dbReference type="EMBL" id="AMCI01002846">
    <property type="protein sequence ID" value="EJX01716.1"/>
    <property type="molecule type" value="Genomic_DNA"/>
</dbReference>
<reference evidence="2" key="1">
    <citation type="journal article" date="2012" name="PLoS ONE">
        <title>Gene sets for utilization of primary and secondary nutrition supplies in the distal gut of endangered iberian lynx.</title>
        <authorList>
            <person name="Alcaide M."/>
            <person name="Messina E."/>
            <person name="Richter M."/>
            <person name="Bargiela R."/>
            <person name="Peplies J."/>
            <person name="Huws S.A."/>
            <person name="Newbold C.J."/>
            <person name="Golyshin P.N."/>
            <person name="Simon M.A."/>
            <person name="Lopez G."/>
            <person name="Yakimov M.M."/>
            <person name="Ferrer M."/>
        </authorList>
    </citation>
    <scope>NUCLEOTIDE SEQUENCE</scope>
</reference>
<gene>
    <name evidence="2" type="ORF">EVA_10178</name>
</gene>
<dbReference type="AlphaFoldDB" id="J9CNM4"/>
<keyword evidence="1" id="KW-1133">Transmembrane helix</keyword>
<evidence type="ECO:0000256" key="1">
    <source>
        <dbReference type="SAM" id="Phobius"/>
    </source>
</evidence>
<feature type="transmembrane region" description="Helical" evidence="1">
    <location>
        <begin position="57"/>
        <end position="77"/>
    </location>
</feature>
<comment type="caution">
    <text evidence="2">The sequence shown here is derived from an EMBL/GenBank/DDBJ whole genome shotgun (WGS) entry which is preliminary data.</text>
</comment>